<feature type="transmembrane region" description="Helical" evidence="5">
    <location>
        <begin position="269"/>
        <end position="286"/>
    </location>
</feature>
<evidence type="ECO:0000256" key="1">
    <source>
        <dbReference type="ARBA" id="ARBA00004651"/>
    </source>
</evidence>
<organism evidence="7 8">
    <name type="scientific">Thermoflexus hugenholtzii JAD2</name>
    <dbReference type="NCBI Taxonomy" id="877466"/>
    <lineage>
        <taxon>Bacteria</taxon>
        <taxon>Bacillati</taxon>
        <taxon>Chloroflexota</taxon>
        <taxon>Thermoflexia</taxon>
        <taxon>Thermoflexales</taxon>
        <taxon>Thermoflexaceae</taxon>
        <taxon>Thermoflexus</taxon>
    </lineage>
</organism>
<reference evidence="8" key="1">
    <citation type="submission" date="2017-06" db="EMBL/GenBank/DDBJ databases">
        <authorList>
            <person name="Varghese N."/>
            <person name="Submissions S."/>
        </authorList>
    </citation>
    <scope>NUCLEOTIDE SEQUENCE [LARGE SCALE GENOMIC DNA]</scope>
    <source>
        <strain evidence="8">JAD2</strain>
    </source>
</reference>
<dbReference type="AlphaFoldDB" id="A0A212QQS3"/>
<feature type="transmembrane region" description="Helical" evidence="5">
    <location>
        <begin position="52"/>
        <end position="76"/>
    </location>
</feature>
<dbReference type="EMBL" id="FYEK01000018">
    <property type="protein sequence ID" value="SNB61781.1"/>
    <property type="molecule type" value="Genomic_DNA"/>
</dbReference>
<dbReference type="GO" id="GO:0022857">
    <property type="term" value="F:transmembrane transporter activity"/>
    <property type="evidence" value="ECO:0007669"/>
    <property type="project" value="InterPro"/>
</dbReference>
<dbReference type="RefSeq" id="WP_159461574.1">
    <property type="nucleotide sequence ID" value="NZ_FYEK01000018.1"/>
</dbReference>
<feature type="transmembrane region" description="Helical" evidence="5">
    <location>
        <begin position="224"/>
        <end position="249"/>
    </location>
</feature>
<dbReference type="GO" id="GO:0005886">
    <property type="term" value="C:plasma membrane"/>
    <property type="evidence" value="ECO:0007669"/>
    <property type="project" value="UniProtKB-SubCell"/>
</dbReference>
<feature type="transmembrane region" description="Helical" evidence="5">
    <location>
        <begin position="298"/>
        <end position="317"/>
    </location>
</feature>
<keyword evidence="4 5" id="KW-0472">Membrane</keyword>
<dbReference type="InterPro" id="IPR036259">
    <property type="entry name" value="MFS_trans_sf"/>
</dbReference>
<keyword evidence="3 5" id="KW-1133">Transmembrane helix</keyword>
<accession>A0A212QQS3</accession>
<sequence length="423" mass="45462">MIATPRGAATTWPQWIVLSLYGLALTMTSNVVDPPWLSQKAHQLAGPGWQNTLLGSVAFIGLVWAALVQPIFGAWSDQLRSPWGRRKPFLWLGSLLLALALALLVAAPSVPMLILALLLVQTFSNMVQAAYQGLIPDHVPEDRRGRASGIKGFMEIPAVVIGPLVAGYFLGRGQIWGPYPVLLGVYLVVGLITAVTVPSQALAEPPSRRPTWIYQVDWSRAPTFAFWLAHRLVFWWALLTLRTFLIFFLRDTMGLTMEQAQSLNGTLSAILGAMILLLMVPAGALADRWGTRPLLRGAGVLAGLGTFGFLAVSRLVGRPELPALVAASLVIGIGVALFVAASWTWITRIVPPEESARYLGLGNMATALGSAIARLSGPAIDAINRSTGGLMGYDVIYSLAGLLFLGSLLLARPPIQAARIRSH</sequence>
<dbReference type="PROSITE" id="PS50850">
    <property type="entry name" value="MFS"/>
    <property type="match status" value="1"/>
</dbReference>
<dbReference type="PANTHER" id="PTHR23528">
    <property type="match status" value="1"/>
</dbReference>
<name>A0A212QQS3_9CHLR</name>
<dbReference type="InterPro" id="IPR011701">
    <property type="entry name" value="MFS"/>
</dbReference>
<dbReference type="OrthoDB" id="9796441at2"/>
<feature type="domain" description="Major facilitator superfamily (MFS) profile" evidence="6">
    <location>
        <begin position="14"/>
        <end position="418"/>
    </location>
</feature>
<dbReference type="Gene3D" id="1.20.1250.20">
    <property type="entry name" value="MFS general substrate transporter like domains"/>
    <property type="match status" value="2"/>
</dbReference>
<dbReference type="PANTHER" id="PTHR23528:SF1">
    <property type="entry name" value="MAJOR FACILITATOR SUPERFAMILY (MFS) PROFILE DOMAIN-CONTAINING PROTEIN"/>
    <property type="match status" value="1"/>
</dbReference>
<dbReference type="InterPro" id="IPR020846">
    <property type="entry name" value="MFS_dom"/>
</dbReference>
<evidence type="ECO:0000313" key="8">
    <source>
        <dbReference type="Proteomes" id="UP000197025"/>
    </source>
</evidence>
<dbReference type="Proteomes" id="UP000197025">
    <property type="component" value="Unassembled WGS sequence"/>
</dbReference>
<evidence type="ECO:0000256" key="4">
    <source>
        <dbReference type="ARBA" id="ARBA00023136"/>
    </source>
</evidence>
<keyword evidence="2 5" id="KW-0812">Transmembrane</keyword>
<protein>
    <submittedName>
        <fullName evidence="7">Major Facilitator Superfamily protein</fullName>
    </submittedName>
</protein>
<gene>
    <name evidence="7" type="ORF">SAMN02746019_00004160</name>
</gene>
<evidence type="ECO:0000259" key="6">
    <source>
        <dbReference type="PROSITE" id="PS50850"/>
    </source>
</evidence>
<feature type="transmembrane region" description="Helical" evidence="5">
    <location>
        <begin position="12"/>
        <end position="32"/>
    </location>
</feature>
<feature type="transmembrane region" description="Helical" evidence="5">
    <location>
        <begin position="88"/>
        <end position="107"/>
    </location>
</feature>
<dbReference type="Pfam" id="PF07690">
    <property type="entry name" value="MFS_1"/>
    <property type="match status" value="1"/>
</dbReference>
<dbReference type="InParanoid" id="A0A212QQS3"/>
<proteinExistence type="predicted"/>
<dbReference type="SUPFAM" id="SSF103473">
    <property type="entry name" value="MFS general substrate transporter"/>
    <property type="match status" value="1"/>
</dbReference>
<keyword evidence="8" id="KW-1185">Reference proteome</keyword>
<evidence type="ECO:0000256" key="3">
    <source>
        <dbReference type="ARBA" id="ARBA00022989"/>
    </source>
</evidence>
<feature type="transmembrane region" description="Helical" evidence="5">
    <location>
        <begin position="323"/>
        <end position="346"/>
    </location>
</feature>
<comment type="subcellular location">
    <subcellularLocation>
        <location evidence="1">Cell membrane</location>
        <topology evidence="1">Multi-pass membrane protein</topology>
    </subcellularLocation>
</comment>
<dbReference type="FunCoup" id="A0A212QQS3">
    <property type="interactions" value="88"/>
</dbReference>
<evidence type="ECO:0000313" key="7">
    <source>
        <dbReference type="EMBL" id="SNB61781.1"/>
    </source>
</evidence>
<feature type="transmembrane region" description="Helical" evidence="5">
    <location>
        <begin position="395"/>
        <end position="411"/>
    </location>
</feature>
<evidence type="ECO:0000256" key="5">
    <source>
        <dbReference type="SAM" id="Phobius"/>
    </source>
</evidence>
<evidence type="ECO:0000256" key="2">
    <source>
        <dbReference type="ARBA" id="ARBA00022692"/>
    </source>
</evidence>
<feature type="transmembrane region" description="Helical" evidence="5">
    <location>
        <begin position="183"/>
        <end position="203"/>
    </location>
</feature>